<evidence type="ECO:0000256" key="2">
    <source>
        <dbReference type="ARBA" id="ARBA00004746"/>
    </source>
</evidence>
<evidence type="ECO:0000256" key="11">
    <source>
        <dbReference type="ARBA" id="ARBA00047715"/>
    </source>
</evidence>
<keyword evidence="8 12" id="KW-0663">Pyridoxal phosphate</keyword>
<dbReference type="InterPro" id="IPR015424">
    <property type="entry name" value="PyrdxlP-dep_Trfase"/>
</dbReference>
<dbReference type="PANTHER" id="PTHR13693">
    <property type="entry name" value="CLASS II AMINOTRANSFERASE/8-AMINO-7-OXONONANOATE SYNTHASE"/>
    <property type="match status" value="1"/>
</dbReference>
<dbReference type="PROSITE" id="PS00599">
    <property type="entry name" value="AA_TRANSFER_CLASS_2"/>
    <property type="match status" value="1"/>
</dbReference>
<evidence type="ECO:0000313" key="15">
    <source>
        <dbReference type="Proteomes" id="UP000189431"/>
    </source>
</evidence>
<dbReference type="InterPro" id="IPR050087">
    <property type="entry name" value="AON_synthase_class-II"/>
</dbReference>
<protein>
    <recommendedName>
        <fullName evidence="5">8-amino-7-oxononanoate synthase</fullName>
        <ecNumber evidence="5">2.3.1.47</ecNumber>
    </recommendedName>
    <alternativeName>
        <fullName evidence="9">7-keto-8-amino-pelargonic acid synthase</fullName>
    </alternativeName>
    <alternativeName>
        <fullName evidence="10">8-amino-7-ketopelargonate synthase</fullName>
    </alternativeName>
</protein>
<organism evidence="14 15">
    <name type="scientific">Salinivibrio costicola subsp. alcaliphilus</name>
    <dbReference type="NCBI Taxonomy" id="272773"/>
    <lineage>
        <taxon>Bacteria</taxon>
        <taxon>Pseudomonadati</taxon>
        <taxon>Pseudomonadota</taxon>
        <taxon>Gammaproteobacteria</taxon>
        <taxon>Vibrionales</taxon>
        <taxon>Vibrionaceae</taxon>
        <taxon>Salinivibrio</taxon>
    </lineage>
</organism>
<reference evidence="15" key="1">
    <citation type="submission" date="2017-01" db="EMBL/GenBank/DDBJ databases">
        <title>Draft genome of the species Salinivibrio costicola subsp. alcaliphilus.</title>
        <authorList>
            <person name="Lopez-Hermoso C."/>
            <person name="De La Haba R."/>
            <person name="Sanchez-Porro C."/>
            <person name="Ventosa A."/>
        </authorList>
    </citation>
    <scope>NUCLEOTIDE SEQUENCE [LARGE SCALE GENOMIC DNA]</scope>
    <source>
        <strain evidence="15">CBH448</strain>
    </source>
</reference>
<evidence type="ECO:0000256" key="10">
    <source>
        <dbReference type="ARBA" id="ARBA00033381"/>
    </source>
</evidence>
<evidence type="ECO:0000256" key="1">
    <source>
        <dbReference type="ARBA" id="ARBA00001933"/>
    </source>
</evidence>
<gene>
    <name evidence="14" type="ORF">BZJ21_12090</name>
</gene>
<evidence type="ECO:0000256" key="4">
    <source>
        <dbReference type="ARBA" id="ARBA00011738"/>
    </source>
</evidence>
<dbReference type="Gene3D" id="3.40.640.10">
    <property type="entry name" value="Type I PLP-dependent aspartate aminotransferase-like (Major domain)"/>
    <property type="match status" value="1"/>
</dbReference>
<evidence type="ECO:0000256" key="12">
    <source>
        <dbReference type="RuleBase" id="RU003693"/>
    </source>
</evidence>
<comment type="caution">
    <text evidence="14">The sequence shown here is derived from an EMBL/GenBank/DDBJ whole genome shotgun (WGS) entry which is preliminary data.</text>
</comment>
<evidence type="ECO:0000259" key="13">
    <source>
        <dbReference type="Pfam" id="PF00155"/>
    </source>
</evidence>
<comment type="subunit">
    <text evidence="4">Homodimer.</text>
</comment>
<evidence type="ECO:0000256" key="3">
    <source>
        <dbReference type="ARBA" id="ARBA00010008"/>
    </source>
</evidence>
<dbReference type="RefSeq" id="WP_101494589.1">
    <property type="nucleotide sequence ID" value="NZ_MUFR01000036.1"/>
</dbReference>
<dbReference type="Gene3D" id="3.90.1150.10">
    <property type="entry name" value="Aspartate Aminotransferase, domain 1"/>
    <property type="match status" value="1"/>
</dbReference>
<comment type="cofactor">
    <cofactor evidence="1 12">
        <name>pyridoxal 5'-phosphate</name>
        <dbReference type="ChEBI" id="CHEBI:597326"/>
    </cofactor>
</comment>
<evidence type="ECO:0000256" key="9">
    <source>
        <dbReference type="ARBA" id="ARBA00032610"/>
    </source>
</evidence>
<dbReference type="PANTHER" id="PTHR13693:SF100">
    <property type="entry name" value="8-AMINO-7-OXONONANOATE SYNTHASE"/>
    <property type="match status" value="1"/>
</dbReference>
<evidence type="ECO:0000256" key="7">
    <source>
        <dbReference type="ARBA" id="ARBA00022756"/>
    </source>
</evidence>
<sequence>MTDTTSALTRRYQDELTVRQQQGLWRQSGDNAVAESWRNFAGNDYLGLAQDPRLVKKAQQHLERWGAGATASPVVSGFTAAHQSLCDQLCDWLGYPQAILFNSGFAANQALLFTLLGKDDALFQDKLNHASLIEAGLLSPATQRRFRHNDMAHLRQLLAKQIQPSASLIVSEGVFSMDGDVSPTESLAAIANQSGALWALDDAHGIGVLGQEGEGSISRGARPDILIVTFGKALGVAGAAVLASPTIIDYLRQFARHYVYSTAMPPAQAALIEDAMRLARTEHWRREILSAHAEQLAQGLQDWLETDSAFEPHSFSTHSLDKQPFPQLLATPSPVKPLIIGDLAALQQVNHALMKAHIRVGAIRPPTVPANTARLRISLSAQHQKTDITALIEALKPVLASDKACGVTA</sequence>
<comment type="similarity">
    <text evidence="3">Belongs to the class-II pyridoxal-phosphate-dependent aminotransferase family. BioF subfamily.</text>
</comment>
<proteinExistence type="inferred from homology"/>
<comment type="pathway">
    <text evidence="2">Cofactor biosynthesis; biotin biosynthesis.</text>
</comment>
<dbReference type="InterPro" id="IPR001917">
    <property type="entry name" value="Aminotrans_II_pyridoxalP_BS"/>
</dbReference>
<feature type="domain" description="Aminotransferase class I/classII large" evidence="13">
    <location>
        <begin position="39"/>
        <end position="395"/>
    </location>
</feature>
<evidence type="ECO:0000256" key="8">
    <source>
        <dbReference type="ARBA" id="ARBA00022898"/>
    </source>
</evidence>
<evidence type="ECO:0000256" key="6">
    <source>
        <dbReference type="ARBA" id="ARBA00022679"/>
    </source>
</evidence>
<accession>A0ABX3KPZ3</accession>
<comment type="catalytic activity">
    <reaction evidence="11">
        <text>6-carboxyhexanoyl-[ACP] + L-alanine + H(+) = (8S)-8-amino-7-oxononanoate + holo-[ACP] + CO2</text>
        <dbReference type="Rhea" id="RHEA:42288"/>
        <dbReference type="Rhea" id="RHEA-COMP:9685"/>
        <dbReference type="Rhea" id="RHEA-COMP:9955"/>
        <dbReference type="ChEBI" id="CHEBI:15378"/>
        <dbReference type="ChEBI" id="CHEBI:16526"/>
        <dbReference type="ChEBI" id="CHEBI:57972"/>
        <dbReference type="ChEBI" id="CHEBI:64479"/>
        <dbReference type="ChEBI" id="CHEBI:78846"/>
        <dbReference type="ChEBI" id="CHEBI:149468"/>
        <dbReference type="EC" id="2.3.1.47"/>
    </reaction>
</comment>
<name>A0ABX3KPZ3_SALCS</name>
<evidence type="ECO:0000256" key="5">
    <source>
        <dbReference type="ARBA" id="ARBA00013187"/>
    </source>
</evidence>
<dbReference type="EMBL" id="MUFR01000036">
    <property type="protein sequence ID" value="OOF33206.1"/>
    <property type="molecule type" value="Genomic_DNA"/>
</dbReference>
<dbReference type="EC" id="2.3.1.47" evidence="5"/>
<keyword evidence="7" id="KW-0093">Biotin biosynthesis</keyword>
<keyword evidence="6" id="KW-0808">Transferase</keyword>
<evidence type="ECO:0000313" key="14">
    <source>
        <dbReference type="EMBL" id="OOF33206.1"/>
    </source>
</evidence>
<keyword evidence="15" id="KW-1185">Reference proteome</keyword>
<dbReference type="InterPro" id="IPR015422">
    <property type="entry name" value="PyrdxlP-dep_Trfase_small"/>
</dbReference>
<dbReference type="Pfam" id="PF00155">
    <property type="entry name" value="Aminotran_1_2"/>
    <property type="match status" value="1"/>
</dbReference>
<dbReference type="InterPro" id="IPR004839">
    <property type="entry name" value="Aminotransferase_I/II_large"/>
</dbReference>
<dbReference type="InterPro" id="IPR015421">
    <property type="entry name" value="PyrdxlP-dep_Trfase_major"/>
</dbReference>
<dbReference type="Proteomes" id="UP000189431">
    <property type="component" value="Unassembled WGS sequence"/>
</dbReference>
<dbReference type="SUPFAM" id="SSF53383">
    <property type="entry name" value="PLP-dependent transferases"/>
    <property type="match status" value="1"/>
</dbReference>